<dbReference type="AlphaFoldDB" id="B9D0J4"/>
<dbReference type="Proteomes" id="UP000003082">
    <property type="component" value="Unassembled WGS sequence"/>
</dbReference>
<organism evidence="1 2">
    <name type="scientific">Campylobacter rectus RM3267</name>
    <dbReference type="NCBI Taxonomy" id="553218"/>
    <lineage>
        <taxon>Bacteria</taxon>
        <taxon>Pseudomonadati</taxon>
        <taxon>Campylobacterota</taxon>
        <taxon>Epsilonproteobacteria</taxon>
        <taxon>Campylobacterales</taxon>
        <taxon>Campylobacteraceae</taxon>
        <taxon>Campylobacter</taxon>
    </lineage>
</organism>
<keyword evidence="2" id="KW-1185">Reference proteome</keyword>
<comment type="caution">
    <text evidence="1">The sequence shown here is derived from an EMBL/GenBank/DDBJ whole genome shotgun (WGS) entry which is preliminary data.</text>
</comment>
<proteinExistence type="predicted"/>
<protein>
    <submittedName>
        <fullName evidence="1">Uncharacterized protein</fullName>
    </submittedName>
</protein>
<dbReference type="STRING" id="553218.CAMRE0001_1198"/>
<evidence type="ECO:0000313" key="1">
    <source>
        <dbReference type="EMBL" id="EEF14544.1"/>
    </source>
</evidence>
<evidence type="ECO:0000313" key="2">
    <source>
        <dbReference type="Proteomes" id="UP000003082"/>
    </source>
</evidence>
<gene>
    <name evidence="1" type="ORF">CAMRE0001_1198</name>
</gene>
<sequence length="47" mass="5321">MPSKAPWSLETNLQIYLKVNSKTVRHNKAEFKPVHSAVTSRITKRAG</sequence>
<reference evidence="1 2" key="1">
    <citation type="submission" date="2008-08" db="EMBL/GenBank/DDBJ databases">
        <authorList>
            <person name="Madupu R."/>
            <person name="Durkin A.S."/>
            <person name="Torralba M."/>
            <person name="Methe B."/>
            <person name="Sutton G.G."/>
            <person name="Strausberg R.L."/>
            <person name="Nelson K.E."/>
        </authorList>
    </citation>
    <scope>NUCLEOTIDE SEQUENCE [LARGE SCALE GENOMIC DNA]</scope>
    <source>
        <strain evidence="1 2">RM3267</strain>
    </source>
</reference>
<accession>B9D0J4</accession>
<name>B9D0J4_CAMRE</name>
<dbReference type="EMBL" id="ACFU01000006">
    <property type="protein sequence ID" value="EEF14544.1"/>
    <property type="molecule type" value="Genomic_DNA"/>
</dbReference>